<sequence>MMKWLLGIAIYLILVIFILLFNRGAHKNDDK</sequence>
<dbReference type="Proteomes" id="UP000295681">
    <property type="component" value="Unassembled WGS sequence"/>
</dbReference>
<reference evidence="2 3" key="1">
    <citation type="journal article" date="2019" name="Appl. Microbiol. Biotechnol.">
        <title>Uncovering carbohydrate metabolism through a genotype-phenotype association study of 56 lactic acid bacteria genomes.</title>
        <authorList>
            <person name="Buron-Moles G."/>
            <person name="Chailyan A."/>
            <person name="Dolejs I."/>
            <person name="Forster J."/>
            <person name="Miks M.H."/>
        </authorList>
    </citation>
    <scope>NUCLEOTIDE SEQUENCE [LARGE SCALE GENOMIC DNA]</scope>
    <source>
        <strain evidence="2 3">ATCC 700006</strain>
    </source>
</reference>
<dbReference type="AlphaFoldDB" id="A0A4V3A294"/>
<keyword evidence="1" id="KW-0472">Membrane</keyword>
<organism evidence="2 3">
    <name type="scientific">Leuconostoc fallax</name>
    <dbReference type="NCBI Taxonomy" id="1251"/>
    <lineage>
        <taxon>Bacteria</taxon>
        <taxon>Bacillati</taxon>
        <taxon>Bacillota</taxon>
        <taxon>Bacilli</taxon>
        <taxon>Lactobacillales</taxon>
        <taxon>Lactobacillaceae</taxon>
        <taxon>Leuconostoc</taxon>
    </lineage>
</organism>
<name>A0A4V3A294_9LACO</name>
<accession>A0A4V3A294</accession>
<evidence type="ECO:0000313" key="2">
    <source>
        <dbReference type="EMBL" id="TDG67530.1"/>
    </source>
</evidence>
<evidence type="ECO:0000256" key="1">
    <source>
        <dbReference type="SAM" id="Phobius"/>
    </source>
</evidence>
<protein>
    <submittedName>
        <fullName evidence="2">Uncharacterized protein</fullName>
    </submittedName>
</protein>
<keyword evidence="1" id="KW-1133">Transmembrane helix</keyword>
<keyword evidence="1" id="KW-0812">Transmembrane</keyword>
<keyword evidence="3" id="KW-1185">Reference proteome</keyword>
<comment type="caution">
    <text evidence="2">The sequence shown here is derived from an EMBL/GenBank/DDBJ whole genome shotgun (WGS) entry which is preliminary data.</text>
</comment>
<proteinExistence type="predicted"/>
<feature type="transmembrane region" description="Helical" evidence="1">
    <location>
        <begin position="6"/>
        <end position="25"/>
    </location>
</feature>
<evidence type="ECO:0000313" key="3">
    <source>
        <dbReference type="Proteomes" id="UP000295681"/>
    </source>
</evidence>
<dbReference type="EMBL" id="PUFI01000015">
    <property type="protein sequence ID" value="TDG67530.1"/>
    <property type="molecule type" value="Genomic_DNA"/>
</dbReference>
<gene>
    <name evidence="2" type="ORF">C5L23_001329</name>
</gene>